<evidence type="ECO:0000256" key="1">
    <source>
        <dbReference type="SAM" id="Phobius"/>
    </source>
</evidence>
<evidence type="ECO:0000313" key="2">
    <source>
        <dbReference type="EMBL" id="SFV68775.1"/>
    </source>
</evidence>
<keyword evidence="1" id="KW-0472">Membrane</keyword>
<feature type="transmembrane region" description="Helical" evidence="1">
    <location>
        <begin position="35"/>
        <end position="53"/>
    </location>
</feature>
<gene>
    <name evidence="2" type="ORF">MNB_SV-10-1081</name>
</gene>
<organism evidence="2">
    <name type="scientific">hydrothermal vent metagenome</name>
    <dbReference type="NCBI Taxonomy" id="652676"/>
    <lineage>
        <taxon>unclassified sequences</taxon>
        <taxon>metagenomes</taxon>
        <taxon>ecological metagenomes</taxon>
    </lineage>
</organism>
<sequence length="72" mass="8198">MKLKHKLALFTVYFVLFIALTAMIDYYAYDIINPWIFIVLSFLGAVGATLAHAKSHEKTKADELAHDLEEIL</sequence>
<dbReference type="EMBL" id="FPHL01000054">
    <property type="protein sequence ID" value="SFV68775.1"/>
    <property type="molecule type" value="Genomic_DNA"/>
</dbReference>
<proteinExistence type="predicted"/>
<keyword evidence="1" id="KW-1133">Transmembrane helix</keyword>
<dbReference type="AlphaFoldDB" id="A0A1W1CSS1"/>
<protein>
    <submittedName>
        <fullName evidence="2">Uncharacterized protein</fullName>
    </submittedName>
</protein>
<name>A0A1W1CSS1_9ZZZZ</name>
<keyword evidence="1" id="KW-0812">Transmembrane</keyword>
<reference evidence="2" key="1">
    <citation type="submission" date="2016-10" db="EMBL/GenBank/DDBJ databases">
        <authorList>
            <person name="de Groot N.N."/>
        </authorList>
    </citation>
    <scope>NUCLEOTIDE SEQUENCE</scope>
</reference>
<accession>A0A1W1CSS1</accession>
<feature type="transmembrane region" description="Helical" evidence="1">
    <location>
        <begin position="7"/>
        <end position="29"/>
    </location>
</feature>